<comment type="similarity">
    <text evidence="2">Belongs to the peptidase S26C family.</text>
</comment>
<evidence type="ECO:0000313" key="9">
    <source>
        <dbReference type="Proteomes" id="UP000532373"/>
    </source>
</evidence>
<gene>
    <name evidence="8" type="ORF">HNQ96_004685</name>
</gene>
<evidence type="ECO:0000256" key="1">
    <source>
        <dbReference type="ARBA" id="ARBA00004418"/>
    </source>
</evidence>
<protein>
    <submittedName>
        <fullName evidence="8">Conjugative transfer signal peptidase TraF</fullName>
    </submittedName>
</protein>
<feature type="transmembrane region" description="Helical" evidence="6">
    <location>
        <begin position="12"/>
        <end position="31"/>
    </location>
</feature>
<dbReference type="InterPro" id="IPR036286">
    <property type="entry name" value="LexA/Signal_pep-like_sf"/>
</dbReference>
<dbReference type="InterPro" id="IPR014139">
    <property type="entry name" value="Peptidase_S26C_TraF"/>
</dbReference>
<sequence>MEAMKQGRSISVLGTAAVGAMLTLSGWINGYRFNLTSSAPIGLWRIEAMERPVAVGDVVFICSPATSLFKDAFSRGYLRRGLCPGGLAPLLKTIVAVAGQRVRIGEDVIIDGRPLALSRVRHKDGDGRRIAPFAGGIIPSGYLFLHSPMASSYDSRYFGPIPETGLLGRASPVLTFRP</sequence>
<organism evidence="8 9">
    <name type="scientific">Aminobacter carboxidus</name>
    <dbReference type="NCBI Taxonomy" id="376165"/>
    <lineage>
        <taxon>Bacteria</taxon>
        <taxon>Pseudomonadati</taxon>
        <taxon>Pseudomonadota</taxon>
        <taxon>Alphaproteobacteria</taxon>
        <taxon>Hyphomicrobiales</taxon>
        <taxon>Phyllobacteriaceae</taxon>
        <taxon>Aminobacter</taxon>
    </lineage>
</organism>
<feature type="domain" description="Peptidase S26" evidence="7">
    <location>
        <begin position="12"/>
        <end position="171"/>
    </location>
</feature>
<evidence type="ECO:0000313" key="8">
    <source>
        <dbReference type="EMBL" id="MBB6468798.1"/>
    </source>
</evidence>
<keyword evidence="6" id="KW-0472">Membrane</keyword>
<dbReference type="SUPFAM" id="SSF51306">
    <property type="entry name" value="LexA/Signal peptidase"/>
    <property type="match status" value="1"/>
</dbReference>
<proteinExistence type="inferred from homology"/>
<dbReference type="GO" id="GO:0004252">
    <property type="term" value="F:serine-type endopeptidase activity"/>
    <property type="evidence" value="ECO:0007669"/>
    <property type="project" value="InterPro"/>
</dbReference>
<evidence type="ECO:0000256" key="4">
    <source>
        <dbReference type="ARBA" id="ARBA00022764"/>
    </source>
</evidence>
<comment type="caution">
    <text evidence="8">The sequence shown here is derived from an EMBL/GenBank/DDBJ whole genome shotgun (WGS) entry which is preliminary data.</text>
</comment>
<dbReference type="Gene3D" id="2.10.109.10">
    <property type="entry name" value="Umud Fragment, subunit A"/>
    <property type="match status" value="1"/>
</dbReference>
<evidence type="ECO:0000256" key="5">
    <source>
        <dbReference type="ARBA" id="ARBA00022971"/>
    </source>
</evidence>
<dbReference type="InterPro" id="IPR019533">
    <property type="entry name" value="Peptidase_S26"/>
</dbReference>
<dbReference type="NCBIfam" id="TIGR02771">
    <property type="entry name" value="TraF_Ti"/>
    <property type="match status" value="1"/>
</dbReference>
<name>A0A8E1WI19_9HYPH</name>
<comment type="subcellular location">
    <subcellularLocation>
        <location evidence="1">Periplasm</location>
    </subcellularLocation>
</comment>
<dbReference type="NCBIfam" id="NF010412">
    <property type="entry name" value="PRK13838.1"/>
    <property type="match status" value="1"/>
</dbReference>
<dbReference type="EMBL" id="JACHGI010000012">
    <property type="protein sequence ID" value="MBB6468798.1"/>
    <property type="molecule type" value="Genomic_DNA"/>
</dbReference>
<evidence type="ECO:0000256" key="6">
    <source>
        <dbReference type="SAM" id="Phobius"/>
    </source>
</evidence>
<dbReference type="AlphaFoldDB" id="A0A8E1WI19"/>
<accession>A0A8E1WI19</accession>
<keyword evidence="5" id="KW-0184">Conjugation</keyword>
<dbReference type="GO" id="GO:0006465">
    <property type="term" value="P:signal peptide processing"/>
    <property type="evidence" value="ECO:0007669"/>
    <property type="project" value="InterPro"/>
</dbReference>
<evidence type="ECO:0000256" key="3">
    <source>
        <dbReference type="ARBA" id="ARBA00022729"/>
    </source>
</evidence>
<dbReference type="Pfam" id="PF10502">
    <property type="entry name" value="Peptidase_S26"/>
    <property type="match status" value="1"/>
</dbReference>
<keyword evidence="4" id="KW-0574">Periplasm</keyword>
<keyword evidence="6" id="KW-1133">Transmembrane helix</keyword>
<evidence type="ECO:0000259" key="7">
    <source>
        <dbReference type="Pfam" id="PF10502"/>
    </source>
</evidence>
<dbReference type="GO" id="GO:0042597">
    <property type="term" value="C:periplasmic space"/>
    <property type="evidence" value="ECO:0007669"/>
    <property type="project" value="UniProtKB-SubCell"/>
</dbReference>
<keyword evidence="6" id="KW-0812">Transmembrane</keyword>
<dbReference type="Proteomes" id="UP000532373">
    <property type="component" value="Unassembled WGS sequence"/>
</dbReference>
<evidence type="ECO:0000256" key="2">
    <source>
        <dbReference type="ARBA" id="ARBA00005849"/>
    </source>
</evidence>
<keyword evidence="3" id="KW-0732">Signal</keyword>
<reference evidence="8 9" key="1">
    <citation type="submission" date="2020-08" db="EMBL/GenBank/DDBJ databases">
        <title>Genomic Encyclopedia of Type Strains, Phase IV (KMG-IV): sequencing the most valuable type-strain genomes for metagenomic binning, comparative biology and taxonomic classification.</title>
        <authorList>
            <person name="Goeker M."/>
        </authorList>
    </citation>
    <scope>NUCLEOTIDE SEQUENCE [LARGE SCALE GENOMIC DNA]</scope>
    <source>
        <strain evidence="8 9">DSM 17454</strain>
    </source>
</reference>